<dbReference type="Pfam" id="PF08167">
    <property type="entry name" value="RIX1"/>
    <property type="match status" value="1"/>
</dbReference>
<protein>
    <recommendedName>
        <fullName evidence="3">Pre-rRNA-processing protein RIX1</fullName>
    </recommendedName>
</protein>
<dbReference type="InterPro" id="IPR011989">
    <property type="entry name" value="ARM-like"/>
</dbReference>
<keyword evidence="4" id="KW-0539">Nucleus</keyword>
<reference evidence="7 8" key="1">
    <citation type="submission" date="2015-01" db="EMBL/GenBank/DDBJ databases">
        <title>The Genome Sequence of Ochroconis gallopava CBS43764.</title>
        <authorList>
            <consortium name="The Broad Institute Genomics Platform"/>
            <person name="Cuomo C."/>
            <person name="de Hoog S."/>
            <person name="Gorbushina A."/>
            <person name="Stielow B."/>
            <person name="Teixiera M."/>
            <person name="Abouelleil A."/>
            <person name="Chapman S.B."/>
            <person name="Priest M."/>
            <person name="Young S.K."/>
            <person name="Wortman J."/>
            <person name="Nusbaum C."/>
            <person name="Birren B."/>
        </authorList>
    </citation>
    <scope>NUCLEOTIDE SEQUENCE [LARGE SCALE GENOMIC DNA]</scope>
    <source>
        <strain evidence="7 8">CBS 43764</strain>
    </source>
</reference>
<evidence type="ECO:0000256" key="2">
    <source>
        <dbReference type="ARBA" id="ARBA00010511"/>
    </source>
</evidence>
<dbReference type="InParanoid" id="A0A0D1Z8D3"/>
<dbReference type="AlphaFoldDB" id="A0A0D1Z8D3"/>
<name>A0A0D1Z8D3_9PEZI</name>
<sequence>MAPSQIDDRALRSANYRLKNTPTASLPKIVGPITSQLVSSNFNPSENNPETIWLKSRITSLLQDRTPEARFSAVVLIKTVLDLGGSNTVLQDKERVIIWIRGLLDVLKKSGSTLTTRKCAIVALTKAFMLTWENATLVRELTTPSLPVFITACMQLLDGTFLESEVSELVFESFAELLPRHPTTFRSYVSQIQKLAVATLCNDPFNDAEMVAICSTGSKDAAARVLVLMHQCAQKGGGAAEWEKGIDELINSCHATLDQVFRAVIEEWQSVAGVRSTITASKELAAEPNAEADEKTGFPGWAGLRSGVQRFQILLSLLQAYIYTPTVTSVKMPLGRIIDLLTRVFYVQTPQTKDALRMRYNPQVAREEREELFALLPDMHVSVLEVISILLERLGNASLPVCTQFLDLITWLFEAENFEMNVRTGIYRCIAQLLHIVGPTLKKSSIKSLDKIIKACCKDLLPAREDTQVKTTEMINTQLTNNSKLGKVTNGASTSFNLQQSLAETFPGLHAAARDLLPILYNKLPTELLSTTTRTQMDRTSILSNNFEALAAAVLNPAPKKQSLLPFLAAVAPESAVTEAILRPRMPVILTGRQGEAVRAEDDKDAGDVDDDSESNDLAEENEDQIQHSMTVDWTANSRREQKETTPSASFGDLATTQLTVPGTKRSVEVEEEVPATHVKRTRMDNQENASVETPVLAAEAAIPESDIASVQIHPDVTTAEEESNDEDGSDFEMPKLYLGTVSDHDEEEND</sequence>
<dbReference type="RefSeq" id="XP_016219131.1">
    <property type="nucleotide sequence ID" value="XM_016352874.1"/>
</dbReference>
<evidence type="ECO:0000256" key="4">
    <source>
        <dbReference type="ARBA" id="ARBA00023242"/>
    </source>
</evidence>
<dbReference type="PANTHER" id="PTHR34105">
    <property type="entry name" value="PROLINE-, GLUTAMIC ACID- AND LEUCINE-RICH PROTEIN 1"/>
    <property type="match status" value="1"/>
</dbReference>
<dbReference type="InterPro" id="IPR016024">
    <property type="entry name" value="ARM-type_fold"/>
</dbReference>
<dbReference type="VEuPathDB" id="FungiDB:PV09_00184"/>
<evidence type="ECO:0000259" key="6">
    <source>
        <dbReference type="Pfam" id="PF08167"/>
    </source>
</evidence>
<feature type="region of interest" description="Disordered" evidence="5">
    <location>
        <begin position="706"/>
        <end position="751"/>
    </location>
</feature>
<proteinExistence type="inferred from homology"/>
<organism evidence="7 8">
    <name type="scientific">Verruconis gallopava</name>
    <dbReference type="NCBI Taxonomy" id="253628"/>
    <lineage>
        <taxon>Eukaryota</taxon>
        <taxon>Fungi</taxon>
        <taxon>Dikarya</taxon>
        <taxon>Ascomycota</taxon>
        <taxon>Pezizomycotina</taxon>
        <taxon>Dothideomycetes</taxon>
        <taxon>Pleosporomycetidae</taxon>
        <taxon>Venturiales</taxon>
        <taxon>Sympoventuriaceae</taxon>
        <taxon>Verruconis</taxon>
    </lineage>
</organism>
<feature type="domain" description="Pre-rRNA-processing protein RIX1 N-terminal" evidence="6">
    <location>
        <begin position="11"/>
        <end position="206"/>
    </location>
</feature>
<evidence type="ECO:0000256" key="3">
    <source>
        <dbReference type="ARBA" id="ARBA00021502"/>
    </source>
</evidence>
<evidence type="ECO:0000313" key="7">
    <source>
        <dbReference type="EMBL" id="KIW09262.1"/>
    </source>
</evidence>
<feature type="region of interest" description="Disordered" evidence="5">
    <location>
        <begin position="593"/>
        <end position="657"/>
    </location>
</feature>
<dbReference type="Proteomes" id="UP000053259">
    <property type="component" value="Unassembled WGS sequence"/>
</dbReference>
<dbReference type="GeneID" id="27308157"/>
<evidence type="ECO:0000256" key="5">
    <source>
        <dbReference type="SAM" id="MobiDB-lite"/>
    </source>
</evidence>
<feature type="compositionally biased region" description="Acidic residues" evidence="5">
    <location>
        <begin position="719"/>
        <end position="731"/>
    </location>
</feature>
<feature type="compositionally biased region" description="Polar residues" evidence="5">
    <location>
        <begin position="645"/>
        <end position="657"/>
    </location>
</feature>
<accession>A0A0D1Z8D3</accession>
<dbReference type="STRING" id="253628.A0A0D1Z8D3"/>
<dbReference type="GO" id="GO:0006364">
    <property type="term" value="P:rRNA processing"/>
    <property type="evidence" value="ECO:0007669"/>
    <property type="project" value="TreeGrafter"/>
</dbReference>
<dbReference type="OrthoDB" id="20900at2759"/>
<comment type="similarity">
    <text evidence="2">Belongs to the RIX1/PELP1 family.</text>
</comment>
<keyword evidence="8" id="KW-1185">Reference proteome</keyword>
<dbReference type="PANTHER" id="PTHR34105:SF1">
    <property type="entry name" value="PROLINE-, GLUTAMIC ACID- AND LEUCINE-RICH PROTEIN 1"/>
    <property type="match status" value="1"/>
</dbReference>
<dbReference type="Gene3D" id="1.25.10.10">
    <property type="entry name" value="Leucine-rich Repeat Variant"/>
    <property type="match status" value="1"/>
</dbReference>
<dbReference type="SUPFAM" id="SSF48371">
    <property type="entry name" value="ARM repeat"/>
    <property type="match status" value="1"/>
</dbReference>
<evidence type="ECO:0000256" key="1">
    <source>
        <dbReference type="ARBA" id="ARBA00004123"/>
    </source>
</evidence>
<feature type="compositionally biased region" description="Polar residues" evidence="5">
    <location>
        <begin position="627"/>
        <end position="637"/>
    </location>
</feature>
<dbReference type="GO" id="GO:0005634">
    <property type="term" value="C:nucleus"/>
    <property type="evidence" value="ECO:0007669"/>
    <property type="project" value="UniProtKB-SubCell"/>
</dbReference>
<dbReference type="InterPro" id="IPR012583">
    <property type="entry name" value="RIX1_N"/>
</dbReference>
<gene>
    <name evidence="7" type="ORF">PV09_00184</name>
</gene>
<comment type="subcellular location">
    <subcellularLocation>
        <location evidence="1">Nucleus</location>
    </subcellularLocation>
</comment>
<dbReference type="EMBL" id="KN847529">
    <property type="protein sequence ID" value="KIW09262.1"/>
    <property type="molecule type" value="Genomic_DNA"/>
</dbReference>
<evidence type="ECO:0000313" key="8">
    <source>
        <dbReference type="Proteomes" id="UP000053259"/>
    </source>
</evidence>
<feature type="compositionally biased region" description="Acidic residues" evidence="5">
    <location>
        <begin position="603"/>
        <end position="624"/>
    </location>
</feature>
<dbReference type="HOGENOM" id="CLU_016392_1_0_1"/>